<proteinExistence type="predicted"/>
<protein>
    <submittedName>
        <fullName evidence="7">Putative ferredoxin-like protein YdhY</fullName>
    </submittedName>
</protein>
<evidence type="ECO:0000256" key="3">
    <source>
        <dbReference type="ARBA" id="ARBA00022737"/>
    </source>
</evidence>
<dbReference type="InterPro" id="IPR017896">
    <property type="entry name" value="4Fe4S_Fe-S-bd"/>
</dbReference>
<dbReference type="CDD" id="cd10550">
    <property type="entry name" value="DMSOR_beta_like"/>
    <property type="match status" value="1"/>
</dbReference>
<dbReference type="InterPro" id="IPR017900">
    <property type="entry name" value="4Fe4S_Fe_S_CS"/>
</dbReference>
<comment type="caution">
    <text evidence="7">The sequence shown here is derived from an EMBL/GenBank/DDBJ whole genome shotgun (WGS) entry which is preliminary data.</text>
</comment>
<keyword evidence="3" id="KW-0677">Repeat</keyword>
<dbReference type="GO" id="GO:0051539">
    <property type="term" value="F:4 iron, 4 sulfur cluster binding"/>
    <property type="evidence" value="ECO:0007669"/>
    <property type="project" value="UniProtKB-KW"/>
</dbReference>
<feature type="domain" description="4Fe-4S ferredoxin-type" evidence="6">
    <location>
        <begin position="119"/>
        <end position="150"/>
    </location>
</feature>
<feature type="domain" description="4Fe-4S ferredoxin-type" evidence="6">
    <location>
        <begin position="187"/>
        <end position="208"/>
    </location>
</feature>
<gene>
    <name evidence="7" type="primary">ydhY_1</name>
    <name evidence="7" type="ORF">OXPF_02730</name>
</gene>
<dbReference type="Pfam" id="PF13247">
    <property type="entry name" value="Fer4_11"/>
    <property type="match status" value="1"/>
</dbReference>
<dbReference type="PATRIC" id="fig|36849.3.peg.298"/>
<dbReference type="Pfam" id="PF12800">
    <property type="entry name" value="Fer4_4"/>
    <property type="match status" value="1"/>
</dbReference>
<evidence type="ECO:0000256" key="2">
    <source>
        <dbReference type="ARBA" id="ARBA00022723"/>
    </source>
</evidence>
<dbReference type="PROSITE" id="PS51379">
    <property type="entry name" value="4FE4S_FER_2"/>
    <property type="match status" value="3"/>
</dbReference>
<dbReference type="Gene3D" id="3.30.70.20">
    <property type="match status" value="2"/>
</dbReference>
<evidence type="ECO:0000313" key="8">
    <source>
        <dbReference type="Proteomes" id="UP000050326"/>
    </source>
</evidence>
<dbReference type="PANTHER" id="PTHR42859">
    <property type="entry name" value="OXIDOREDUCTASE"/>
    <property type="match status" value="1"/>
</dbReference>
<feature type="domain" description="4Fe-4S ferredoxin-type" evidence="6">
    <location>
        <begin position="152"/>
        <end position="181"/>
    </location>
</feature>
<organism evidence="7 8">
    <name type="scientific">Oxobacter pfennigii</name>
    <dbReference type="NCBI Taxonomy" id="36849"/>
    <lineage>
        <taxon>Bacteria</taxon>
        <taxon>Bacillati</taxon>
        <taxon>Bacillota</taxon>
        <taxon>Clostridia</taxon>
        <taxon>Eubacteriales</taxon>
        <taxon>Clostridiaceae</taxon>
        <taxon>Oxobacter</taxon>
    </lineage>
</organism>
<keyword evidence="8" id="KW-1185">Reference proteome</keyword>
<dbReference type="NCBIfam" id="NF007382">
    <property type="entry name" value="PRK09898.1"/>
    <property type="match status" value="1"/>
</dbReference>
<keyword evidence="4" id="KW-0408">Iron</keyword>
<keyword evidence="1" id="KW-0004">4Fe-4S</keyword>
<evidence type="ECO:0000259" key="6">
    <source>
        <dbReference type="PROSITE" id="PS51379"/>
    </source>
</evidence>
<dbReference type="Proteomes" id="UP000050326">
    <property type="component" value="Unassembled WGS sequence"/>
</dbReference>
<dbReference type="PANTHER" id="PTHR42859:SF17">
    <property type="entry name" value="ELECTRON TRANSPORT PROTEIN HYDN-RELATED"/>
    <property type="match status" value="1"/>
</dbReference>
<dbReference type="RefSeq" id="WP_054873419.1">
    <property type="nucleotide sequence ID" value="NZ_LKET01000014.1"/>
</dbReference>
<reference evidence="7 8" key="1">
    <citation type="submission" date="2015-09" db="EMBL/GenBank/DDBJ databases">
        <title>Genome sequence of Oxobacter pfennigii DSM 3222.</title>
        <authorList>
            <person name="Poehlein A."/>
            <person name="Bengelsdorf F.R."/>
            <person name="Schiel-Bengelsdorf B."/>
            <person name="Duerre P."/>
            <person name="Daniel R."/>
        </authorList>
    </citation>
    <scope>NUCLEOTIDE SEQUENCE [LARGE SCALE GENOMIC DNA]</scope>
    <source>
        <strain evidence="7 8">DSM 3222</strain>
    </source>
</reference>
<evidence type="ECO:0000256" key="5">
    <source>
        <dbReference type="ARBA" id="ARBA00023014"/>
    </source>
</evidence>
<dbReference type="OrthoDB" id="9810688at2"/>
<sequence>MLEKEIQGFIEKLRTRREFLKISGKGITTMAVTASVLNLLGCGKSGEGSDTPATVTVTPKGILIAQRNRCVGCQKCEMVCSIKNNGKASSYISRIKVARNYNYGLTMAADYATGEGDYGNFLMTQDACRQCKDPQCMAQCPAKAIAYSETTGTWTVDTEKCIGCRTCEHACPWNMPTVDPETEKSGKCILCGTCAEHCPTGALQMMPWKEVTVRLEKKGYKLS</sequence>
<dbReference type="EMBL" id="LKET01000014">
    <property type="protein sequence ID" value="KPU46163.1"/>
    <property type="molecule type" value="Genomic_DNA"/>
</dbReference>
<dbReference type="STRING" id="36849.OXPF_02730"/>
<evidence type="ECO:0000256" key="4">
    <source>
        <dbReference type="ARBA" id="ARBA00023004"/>
    </source>
</evidence>
<dbReference type="GO" id="GO:0046872">
    <property type="term" value="F:metal ion binding"/>
    <property type="evidence" value="ECO:0007669"/>
    <property type="project" value="UniProtKB-KW"/>
</dbReference>
<keyword evidence="2" id="KW-0479">Metal-binding</keyword>
<dbReference type="AlphaFoldDB" id="A0A0P8Z209"/>
<evidence type="ECO:0000256" key="1">
    <source>
        <dbReference type="ARBA" id="ARBA00022485"/>
    </source>
</evidence>
<keyword evidence="5" id="KW-0411">Iron-sulfur</keyword>
<accession>A0A0P8Z209</accession>
<dbReference type="SUPFAM" id="SSF54862">
    <property type="entry name" value="4Fe-4S ferredoxins"/>
    <property type="match status" value="1"/>
</dbReference>
<evidence type="ECO:0000313" key="7">
    <source>
        <dbReference type="EMBL" id="KPU46163.1"/>
    </source>
</evidence>
<name>A0A0P8Z209_9CLOT</name>
<dbReference type="PROSITE" id="PS00198">
    <property type="entry name" value="4FE4S_FER_1"/>
    <property type="match status" value="2"/>
</dbReference>
<dbReference type="InterPro" id="IPR050294">
    <property type="entry name" value="RnfB_subfamily"/>
</dbReference>